<evidence type="ECO:0008006" key="3">
    <source>
        <dbReference type="Google" id="ProtNLM"/>
    </source>
</evidence>
<organism evidence="1 2">
    <name type="scientific">Lysinibacillus odysseyi 34hs-1 = NBRC 100172</name>
    <dbReference type="NCBI Taxonomy" id="1220589"/>
    <lineage>
        <taxon>Bacteria</taxon>
        <taxon>Bacillati</taxon>
        <taxon>Bacillota</taxon>
        <taxon>Bacilli</taxon>
        <taxon>Bacillales</taxon>
        <taxon>Bacillaceae</taxon>
        <taxon>Lysinibacillus</taxon>
    </lineage>
</organism>
<gene>
    <name evidence="1" type="ORF">CD32_17620</name>
</gene>
<name>A0A0A3IIM2_9BACI</name>
<dbReference type="EMBL" id="JPVP01000059">
    <property type="protein sequence ID" value="KGR82673.1"/>
    <property type="molecule type" value="Genomic_DNA"/>
</dbReference>
<keyword evidence="2" id="KW-1185">Reference proteome</keyword>
<sequence>MYPQQVHDYLQTFFQETNCPILTEHPYYMVVQLTEEMDKKIMNRPFYWQYVESAGIEPAPLQLTLVTDRTKLQEDINGEMIHFGSPRLNRLFEATKELGAFVKLYEYTGKGNSMTLTPWLGVNYKVSYYCHHTKEMLYSLGINLLTGQVVENFQERLKTRNLQSSIPADTFAVPYIIKPARALDRLDVLVEEMIIDDDHSWAKAAEARWLRDLEVLEYFYIDSVTKPESYELEKKALEEQYTPRIKVDMVNGGLFYLS</sequence>
<evidence type="ECO:0000313" key="2">
    <source>
        <dbReference type="Proteomes" id="UP000030437"/>
    </source>
</evidence>
<proteinExistence type="predicted"/>
<dbReference type="InterPro" id="IPR024562">
    <property type="entry name" value="YqhG"/>
</dbReference>
<accession>A0A0A3IIM2</accession>
<dbReference type="Pfam" id="PF11079">
    <property type="entry name" value="YqhG"/>
    <property type="match status" value="1"/>
</dbReference>
<dbReference type="RefSeq" id="WP_036157060.1">
    <property type="nucleotide sequence ID" value="NZ_AVCX01000002.1"/>
</dbReference>
<comment type="caution">
    <text evidence="1">The sequence shown here is derived from an EMBL/GenBank/DDBJ whole genome shotgun (WGS) entry which is preliminary data.</text>
</comment>
<dbReference type="eggNOG" id="ENOG502Z821">
    <property type="taxonomic scope" value="Bacteria"/>
</dbReference>
<dbReference type="STRING" id="1220589.CD32_17620"/>
<evidence type="ECO:0000313" key="1">
    <source>
        <dbReference type="EMBL" id="KGR82673.1"/>
    </source>
</evidence>
<dbReference type="OrthoDB" id="2433584at2"/>
<dbReference type="AlphaFoldDB" id="A0A0A3IIM2"/>
<reference evidence="1 2" key="1">
    <citation type="submission" date="2014-02" db="EMBL/GenBank/DDBJ databases">
        <title>Draft genome sequence of Lysinibacillus odysseyi NBRC 100172.</title>
        <authorList>
            <person name="Zhang F."/>
            <person name="Wang G."/>
            <person name="Zhang L."/>
        </authorList>
    </citation>
    <scope>NUCLEOTIDE SEQUENCE [LARGE SCALE GENOMIC DNA]</scope>
    <source>
        <strain evidence="1 2">NBRC 100172</strain>
    </source>
</reference>
<protein>
    <recommendedName>
        <fullName evidence="3">YqhG</fullName>
    </recommendedName>
</protein>
<dbReference type="Proteomes" id="UP000030437">
    <property type="component" value="Unassembled WGS sequence"/>
</dbReference>